<keyword evidence="6" id="KW-1185">Reference proteome</keyword>
<dbReference type="Proteomes" id="UP000745764">
    <property type="component" value="Unassembled WGS sequence"/>
</dbReference>
<proteinExistence type="inferred from homology"/>
<dbReference type="PANTHER" id="PTHR21661">
    <property type="entry name" value="EPOXIDE HYDROLASE 1-RELATED"/>
    <property type="match status" value="1"/>
</dbReference>
<dbReference type="GO" id="GO:0097176">
    <property type="term" value="P:epoxide metabolic process"/>
    <property type="evidence" value="ECO:0007669"/>
    <property type="project" value="TreeGrafter"/>
</dbReference>
<dbReference type="AlphaFoldDB" id="A0A9N8KWL0"/>
<dbReference type="EMBL" id="CAINUL010000019">
    <property type="protein sequence ID" value="CAD0115021.1"/>
    <property type="molecule type" value="Genomic_DNA"/>
</dbReference>
<dbReference type="PRINTS" id="PR00412">
    <property type="entry name" value="EPOXHYDRLASE"/>
</dbReference>
<evidence type="ECO:0000313" key="5">
    <source>
        <dbReference type="EMBL" id="CAD0115021.1"/>
    </source>
</evidence>
<evidence type="ECO:0000256" key="3">
    <source>
        <dbReference type="PIRSR" id="PIRSR001112-1"/>
    </source>
</evidence>
<dbReference type="PIRSF" id="PIRSF001112">
    <property type="entry name" value="Epoxide_hydrolase"/>
    <property type="match status" value="1"/>
</dbReference>
<gene>
    <name evidence="5" type="ORF">AWRI4620_LOCUS9276</name>
</gene>
<feature type="active site" description="Proton acceptor" evidence="3">
    <location>
        <position position="372"/>
    </location>
</feature>
<protein>
    <recommendedName>
        <fullName evidence="4">Epoxide hydrolase N-terminal domain-containing protein</fullName>
    </recommendedName>
</protein>
<keyword evidence="2" id="KW-0378">Hydrolase</keyword>
<evidence type="ECO:0000256" key="1">
    <source>
        <dbReference type="ARBA" id="ARBA00010088"/>
    </source>
</evidence>
<dbReference type="PANTHER" id="PTHR21661:SF39">
    <property type="entry name" value="HYDROLASE, PUTATIVE (AFU_ORTHOLOGUE AFUA_3G08960)-RELATED"/>
    <property type="match status" value="1"/>
</dbReference>
<feature type="non-terminal residue" evidence="5">
    <location>
        <position position="1"/>
    </location>
</feature>
<dbReference type="Gene3D" id="3.40.50.1820">
    <property type="entry name" value="alpha/beta hydrolase"/>
    <property type="match status" value="1"/>
</dbReference>
<dbReference type="InterPro" id="IPR029058">
    <property type="entry name" value="AB_hydrolase_fold"/>
</dbReference>
<dbReference type="OrthoDB" id="7130006at2759"/>
<feature type="active site" description="Nucleophile" evidence="3">
    <location>
        <position position="183"/>
    </location>
</feature>
<dbReference type="InterPro" id="IPR000639">
    <property type="entry name" value="Epox_hydrolase-like"/>
</dbReference>
<evidence type="ECO:0000259" key="4">
    <source>
        <dbReference type="Pfam" id="PF06441"/>
    </source>
</evidence>
<comment type="similarity">
    <text evidence="1">Belongs to the peptidase S33 family.</text>
</comment>
<organism evidence="5 6">
    <name type="scientific">Aureobasidium uvarum</name>
    <dbReference type="NCBI Taxonomy" id="2773716"/>
    <lineage>
        <taxon>Eukaryota</taxon>
        <taxon>Fungi</taxon>
        <taxon>Dikarya</taxon>
        <taxon>Ascomycota</taxon>
        <taxon>Pezizomycotina</taxon>
        <taxon>Dothideomycetes</taxon>
        <taxon>Dothideomycetidae</taxon>
        <taxon>Dothideales</taxon>
        <taxon>Saccotheciaceae</taxon>
        <taxon>Aureobasidium</taxon>
    </lineage>
</organism>
<dbReference type="GO" id="GO:0004301">
    <property type="term" value="F:epoxide hydrolase activity"/>
    <property type="evidence" value="ECO:0007669"/>
    <property type="project" value="TreeGrafter"/>
</dbReference>
<accession>A0A9N8KWL0</accession>
<reference evidence="5" key="1">
    <citation type="submission" date="2020-06" db="EMBL/GenBank/DDBJ databases">
        <authorList>
            <person name="Onetto C."/>
        </authorList>
    </citation>
    <scope>NUCLEOTIDE SEQUENCE</scope>
</reference>
<dbReference type="SUPFAM" id="SSF53474">
    <property type="entry name" value="alpha/beta-Hydrolases"/>
    <property type="match status" value="1"/>
</dbReference>
<dbReference type="InterPro" id="IPR010497">
    <property type="entry name" value="Epoxide_hydro_N"/>
</dbReference>
<evidence type="ECO:0000313" key="6">
    <source>
        <dbReference type="Proteomes" id="UP000745764"/>
    </source>
</evidence>
<sequence length="424" mass="47966">MAHSLIENATGKVTSFTVHISDADLEQLGLLLRTTPIAEPTYETNLPDGDRKFGMRHDWLTKAHELHINTFDHFHMNIDDELCDFNVHFVAMFSKRQDAVPVLLLHGWPGSFLEFLPMLDKLRKKYGSVDLPYHLVVPSLPGYAFSSPPPIDKEFRVEDVARLMNQLMLRLGFGAGYMVQGGDVGSKVARVMAAKYDECKDEPERLEHEVTDAEHNGLRRAREFLQIGSSYAIQHATKPGTIGLVLSSNPVALLAWIGDKFLAWTEEDPPISLILESVSLYWLTRCAVSCLWPYRIVSESPSISSAFAHGHYPKFYTPGLNGNPHNMSEYKIPEIKPFGYSYYPYELYPVPKAWAATTGNLTFFRAHDKGGHFAAIEQTETFLEDLEEFVKESRTAVLSRAPKVMLSKHSNFSRAWHMNAPTIY</sequence>
<name>A0A9N8KWL0_9PEZI</name>
<evidence type="ECO:0000256" key="2">
    <source>
        <dbReference type="ARBA" id="ARBA00022801"/>
    </source>
</evidence>
<comment type="caution">
    <text evidence="5">The sequence shown here is derived from an EMBL/GenBank/DDBJ whole genome shotgun (WGS) entry which is preliminary data.</text>
</comment>
<feature type="active site" description="Proton donor" evidence="3">
    <location>
        <position position="316"/>
    </location>
</feature>
<feature type="domain" description="Epoxide hydrolase N-terminal" evidence="4">
    <location>
        <begin position="14"/>
        <end position="115"/>
    </location>
</feature>
<dbReference type="Pfam" id="PF06441">
    <property type="entry name" value="EHN"/>
    <property type="match status" value="1"/>
</dbReference>
<dbReference type="InterPro" id="IPR016292">
    <property type="entry name" value="Epoxide_hydrolase"/>
</dbReference>